<dbReference type="InParanoid" id="A0A3N4L6U7"/>
<protein>
    <submittedName>
        <fullName evidence="1">Uncharacterized protein</fullName>
    </submittedName>
</protein>
<dbReference type="EMBL" id="ML121646">
    <property type="protein sequence ID" value="RPB18306.1"/>
    <property type="molecule type" value="Genomic_DNA"/>
</dbReference>
<gene>
    <name evidence="1" type="ORF">L211DRAFT_854243</name>
</gene>
<sequence>MVMPKNLIQNSKADLGWDTRDADYTSWRNAVKEYCARHSIHTWGVASQAEKDALVIATRALTGFSLTIRDRLVSGSNFYKKALEALLQDCLKKRSETAKNLSIKHAQKRVHTNVVSDGDDEVPDGENKPIAMLFWVGDPDVGANRDINGWIWDERARRNIAEIRLMTLYKESQCAFLTSSYCLRQYLEFHLQQTIGAREPIVSALSICRPLIF</sequence>
<name>A0A3N4L6U7_9PEZI</name>
<proteinExistence type="predicted"/>
<accession>A0A3N4L6U7</accession>
<dbReference type="Proteomes" id="UP000267821">
    <property type="component" value="Unassembled WGS sequence"/>
</dbReference>
<evidence type="ECO:0000313" key="1">
    <source>
        <dbReference type="EMBL" id="RPB18306.1"/>
    </source>
</evidence>
<organism evidence="1 2">
    <name type="scientific">Terfezia boudieri ATCC MYA-4762</name>
    <dbReference type="NCBI Taxonomy" id="1051890"/>
    <lineage>
        <taxon>Eukaryota</taxon>
        <taxon>Fungi</taxon>
        <taxon>Dikarya</taxon>
        <taxon>Ascomycota</taxon>
        <taxon>Pezizomycotina</taxon>
        <taxon>Pezizomycetes</taxon>
        <taxon>Pezizales</taxon>
        <taxon>Pezizaceae</taxon>
        <taxon>Terfezia</taxon>
    </lineage>
</organism>
<dbReference type="AlphaFoldDB" id="A0A3N4L6U7"/>
<evidence type="ECO:0000313" key="2">
    <source>
        <dbReference type="Proteomes" id="UP000267821"/>
    </source>
</evidence>
<keyword evidence="2" id="KW-1185">Reference proteome</keyword>
<reference evidence="1 2" key="1">
    <citation type="journal article" date="2018" name="Nat. Ecol. Evol.">
        <title>Pezizomycetes genomes reveal the molecular basis of ectomycorrhizal truffle lifestyle.</title>
        <authorList>
            <person name="Murat C."/>
            <person name="Payen T."/>
            <person name="Noel B."/>
            <person name="Kuo A."/>
            <person name="Morin E."/>
            <person name="Chen J."/>
            <person name="Kohler A."/>
            <person name="Krizsan K."/>
            <person name="Balestrini R."/>
            <person name="Da Silva C."/>
            <person name="Montanini B."/>
            <person name="Hainaut M."/>
            <person name="Levati E."/>
            <person name="Barry K.W."/>
            <person name="Belfiori B."/>
            <person name="Cichocki N."/>
            <person name="Clum A."/>
            <person name="Dockter R.B."/>
            <person name="Fauchery L."/>
            <person name="Guy J."/>
            <person name="Iotti M."/>
            <person name="Le Tacon F."/>
            <person name="Lindquist E.A."/>
            <person name="Lipzen A."/>
            <person name="Malagnac F."/>
            <person name="Mello A."/>
            <person name="Molinier V."/>
            <person name="Miyauchi S."/>
            <person name="Poulain J."/>
            <person name="Riccioni C."/>
            <person name="Rubini A."/>
            <person name="Sitrit Y."/>
            <person name="Splivallo R."/>
            <person name="Traeger S."/>
            <person name="Wang M."/>
            <person name="Zifcakova L."/>
            <person name="Wipf D."/>
            <person name="Zambonelli A."/>
            <person name="Paolocci F."/>
            <person name="Nowrousian M."/>
            <person name="Ottonello S."/>
            <person name="Baldrian P."/>
            <person name="Spatafora J.W."/>
            <person name="Henrissat B."/>
            <person name="Nagy L.G."/>
            <person name="Aury J.M."/>
            <person name="Wincker P."/>
            <person name="Grigoriev I.V."/>
            <person name="Bonfante P."/>
            <person name="Martin F.M."/>
        </authorList>
    </citation>
    <scope>NUCLEOTIDE SEQUENCE [LARGE SCALE GENOMIC DNA]</scope>
    <source>
        <strain evidence="1 2">ATCC MYA-4762</strain>
    </source>
</reference>